<evidence type="ECO:0000256" key="1">
    <source>
        <dbReference type="ARBA" id="ARBA00006484"/>
    </source>
</evidence>
<dbReference type="PANTHER" id="PTHR43639">
    <property type="entry name" value="OXIDOREDUCTASE, SHORT-CHAIN DEHYDROGENASE/REDUCTASE FAMILY (AFU_ORTHOLOGUE AFUA_5G02870)"/>
    <property type="match status" value="1"/>
</dbReference>
<dbReference type="Gene3D" id="3.40.50.720">
    <property type="entry name" value="NAD(P)-binding Rossmann-like Domain"/>
    <property type="match status" value="1"/>
</dbReference>
<dbReference type="PRINTS" id="PR00080">
    <property type="entry name" value="SDRFAMILY"/>
</dbReference>
<dbReference type="GO" id="GO:0016491">
    <property type="term" value="F:oxidoreductase activity"/>
    <property type="evidence" value="ECO:0007669"/>
    <property type="project" value="UniProtKB-KW"/>
</dbReference>
<evidence type="ECO:0000256" key="3">
    <source>
        <dbReference type="ARBA" id="ARBA00023002"/>
    </source>
</evidence>
<keyword evidence="3" id="KW-0560">Oxidoreductase</keyword>
<reference evidence="5" key="1">
    <citation type="journal article" date="2021" name="BMC Genomics">
        <title>Chromosome-level genome assembly and manually-curated proteome of model necrotroph Parastagonospora nodorum Sn15 reveals a genome-wide trove of candidate effector homologs, and redundancy of virulence-related functions within an accessory chromosome.</title>
        <authorList>
            <person name="Bertazzoni S."/>
            <person name="Jones D.A.B."/>
            <person name="Phan H.T."/>
            <person name="Tan K.-C."/>
            <person name="Hane J.K."/>
        </authorList>
    </citation>
    <scope>NUCLEOTIDE SEQUENCE [LARGE SCALE GENOMIC DNA]</scope>
    <source>
        <strain evidence="5">SN15 / ATCC MYA-4574 / FGSC 10173)</strain>
    </source>
</reference>
<dbReference type="CDD" id="cd05233">
    <property type="entry name" value="SDR_c"/>
    <property type="match status" value="1"/>
</dbReference>
<dbReference type="AlphaFoldDB" id="A0A7U2NQ66"/>
<dbReference type="SUPFAM" id="SSF51735">
    <property type="entry name" value="NAD(P)-binding Rossmann-fold domains"/>
    <property type="match status" value="1"/>
</dbReference>
<dbReference type="Pfam" id="PF13561">
    <property type="entry name" value="adh_short_C2"/>
    <property type="match status" value="1"/>
</dbReference>
<accession>A0A7U2NQ66</accession>
<comment type="similarity">
    <text evidence="1">Belongs to the short-chain dehydrogenases/reductases (SDR) family.</text>
</comment>
<dbReference type="PANTHER" id="PTHR43639:SF1">
    <property type="entry name" value="SHORT-CHAIN DEHYDROGENASE_REDUCTASE FAMILY PROTEIN"/>
    <property type="match status" value="1"/>
</dbReference>
<dbReference type="EMBL" id="CP069042">
    <property type="protein sequence ID" value="QRD06391.1"/>
    <property type="molecule type" value="Genomic_DNA"/>
</dbReference>
<sequence length="274" mass="29964">MTLKVLLTGGARGIGRGLFRHFLQCGHHVIMLDSNAEELEHVKKQAEKWSGSSKASWAAIHCDLSKRDDIKTAVNTVKENFDGKLDLLINNAFPTTLSMSEDRRMEAEGDAIEQEWDVKIAIGLTAPYILSRLCIPLLASGNSTTQSPGTIINISSTRAYQSESDHEAYSAAKAGLLGLTQSMSISLGHRHNIRVNAIIPGWIHVANECKKADEEAVEWQEGLSKEDIKWHPAGRVGKADDIARAVDYLIGSDFVTGQEVVVDGGVGRKMVYPE</sequence>
<evidence type="ECO:0000313" key="4">
    <source>
        <dbReference type="EMBL" id="QRD06391.1"/>
    </source>
</evidence>
<protein>
    <recommendedName>
        <fullName evidence="6">3-oxoacyl-reductase</fullName>
    </recommendedName>
</protein>
<dbReference type="InterPro" id="IPR036291">
    <property type="entry name" value="NAD(P)-bd_dom_sf"/>
</dbReference>
<dbReference type="OrthoDB" id="5840532at2759"/>
<name>A0A7U2NQ66_PHANO</name>
<dbReference type="InterPro" id="IPR002347">
    <property type="entry name" value="SDR_fam"/>
</dbReference>
<keyword evidence="5" id="KW-1185">Reference proteome</keyword>
<organism evidence="4 5">
    <name type="scientific">Phaeosphaeria nodorum (strain SN15 / ATCC MYA-4574 / FGSC 10173)</name>
    <name type="common">Glume blotch fungus</name>
    <name type="synonym">Parastagonospora nodorum</name>
    <dbReference type="NCBI Taxonomy" id="321614"/>
    <lineage>
        <taxon>Eukaryota</taxon>
        <taxon>Fungi</taxon>
        <taxon>Dikarya</taxon>
        <taxon>Ascomycota</taxon>
        <taxon>Pezizomycotina</taxon>
        <taxon>Dothideomycetes</taxon>
        <taxon>Pleosporomycetidae</taxon>
        <taxon>Pleosporales</taxon>
        <taxon>Pleosporineae</taxon>
        <taxon>Phaeosphaeriaceae</taxon>
        <taxon>Parastagonospora</taxon>
    </lineage>
</organism>
<proteinExistence type="inferred from homology"/>
<gene>
    <name evidence="4" type="ORF">JI435_117710</name>
</gene>
<dbReference type="PRINTS" id="PR00081">
    <property type="entry name" value="GDHRDH"/>
</dbReference>
<evidence type="ECO:0008006" key="6">
    <source>
        <dbReference type="Google" id="ProtNLM"/>
    </source>
</evidence>
<dbReference type="PROSITE" id="PS00061">
    <property type="entry name" value="ADH_SHORT"/>
    <property type="match status" value="1"/>
</dbReference>
<dbReference type="InterPro" id="IPR020904">
    <property type="entry name" value="Sc_DH/Rdtase_CS"/>
</dbReference>
<evidence type="ECO:0000313" key="5">
    <source>
        <dbReference type="Proteomes" id="UP000663193"/>
    </source>
</evidence>
<keyword evidence="2" id="KW-0521">NADP</keyword>
<dbReference type="Proteomes" id="UP000663193">
    <property type="component" value="Chromosome 20"/>
</dbReference>
<dbReference type="VEuPathDB" id="FungiDB:JI435_117710"/>
<evidence type="ECO:0000256" key="2">
    <source>
        <dbReference type="ARBA" id="ARBA00022857"/>
    </source>
</evidence>